<keyword evidence="4" id="KW-0946">Virion</keyword>
<evidence type="ECO:0000313" key="10">
    <source>
        <dbReference type="Proteomes" id="UP000208077"/>
    </source>
</evidence>
<evidence type="ECO:0000256" key="6">
    <source>
        <dbReference type="ARBA" id="ARBA00023136"/>
    </source>
</evidence>
<dbReference type="GO" id="GO:0039660">
    <property type="term" value="F:structural constituent of virion"/>
    <property type="evidence" value="ECO:0007669"/>
    <property type="project" value="UniProtKB-KW"/>
</dbReference>
<name>A0A0D3R1E8_9RHAB</name>
<proteinExistence type="predicted"/>
<evidence type="ECO:0000256" key="5">
    <source>
        <dbReference type="ARBA" id="ARBA00022870"/>
    </source>
</evidence>
<keyword evidence="10" id="KW-1185">Reference proteome</keyword>
<dbReference type="OrthoDB" id="15843at10239"/>
<dbReference type="GO" id="GO:0019031">
    <property type="term" value="C:viral envelope"/>
    <property type="evidence" value="ECO:0007669"/>
    <property type="project" value="InterPro"/>
</dbReference>
<dbReference type="Proteomes" id="UP000208077">
    <property type="component" value="Segment"/>
</dbReference>
<evidence type="ECO:0000256" key="8">
    <source>
        <dbReference type="SAM" id="MobiDB-lite"/>
    </source>
</evidence>
<keyword evidence="7" id="KW-0468">Viral matrix protein</keyword>
<evidence type="ECO:0000313" key="9">
    <source>
        <dbReference type="EMBL" id="AJR28544.1"/>
    </source>
</evidence>
<evidence type="ECO:0000256" key="3">
    <source>
        <dbReference type="ARBA" id="ARBA00017678"/>
    </source>
</evidence>
<dbReference type="GO" id="GO:0033645">
    <property type="term" value="C:host cell endomembrane system"/>
    <property type="evidence" value="ECO:0007669"/>
    <property type="project" value="UniProtKB-SubCell"/>
</dbReference>
<evidence type="ECO:0000256" key="2">
    <source>
        <dbReference type="ARBA" id="ARBA00004531"/>
    </source>
</evidence>
<evidence type="ECO:0000256" key="1">
    <source>
        <dbReference type="ARBA" id="ARBA00004328"/>
    </source>
</evidence>
<dbReference type="Pfam" id="PF06326">
    <property type="entry name" value="Vesiculo_matrix"/>
    <property type="match status" value="1"/>
</dbReference>
<dbReference type="EMBL" id="KM205017">
    <property type="protein sequence ID" value="AJR28544.1"/>
    <property type="molecule type" value="Viral_cRNA"/>
</dbReference>
<accession>A0A0D3R1E8</accession>
<evidence type="ECO:0000256" key="4">
    <source>
        <dbReference type="ARBA" id="ARBA00022844"/>
    </source>
</evidence>
<comment type="subcellular location">
    <subcellularLocation>
        <location evidence="2">Host endomembrane system</location>
        <topology evidence="2">Peripheral membrane protein</topology>
    </subcellularLocation>
    <subcellularLocation>
        <location evidence="1">Virion</location>
    </subcellularLocation>
</comment>
<organism evidence="9 10">
    <name type="scientific">Nkolbisson virus</name>
    <dbReference type="NCBI Taxonomy" id="380442"/>
    <lineage>
        <taxon>Viruses</taxon>
        <taxon>Riboviria</taxon>
        <taxon>Orthornavirae</taxon>
        <taxon>Negarnaviricota</taxon>
        <taxon>Haploviricotina</taxon>
        <taxon>Monjiviricetes</taxon>
        <taxon>Mononegavirales</taxon>
        <taxon>Rhabdoviridae</taxon>
        <taxon>Alpharhabdovirinae</taxon>
        <taxon>Ledantevirus</taxon>
        <taxon>Ledantevirus nkolbisson</taxon>
    </lineage>
</organism>
<evidence type="ECO:0000256" key="7">
    <source>
        <dbReference type="ARBA" id="ARBA00023311"/>
    </source>
</evidence>
<keyword evidence="6" id="KW-0472">Membrane</keyword>
<dbReference type="GeneID" id="37627383"/>
<keyword evidence="5" id="KW-1043">Host membrane</keyword>
<dbReference type="KEGG" id="vg:37627383"/>
<sequence length="210" mass="24617">MLSRFRRPSRQDERVVAIPPSAPPPDYFGLDRKQPVEEKSIYCTETLRITTSLEIRCPEGFQSLNDCLHALEVWVDENTCPIWQIHLDTWLLLCLAVHMRKDVTCTYTNLYKASFSEVLTVKHHLMVDQPVNYIEHEQRMETKYRNSKCEIRFTSKIEGTKRRGIPLHALYKYPLKDGSDPPPMEHICKNFPLHVEISPEGDHQLRFELP</sequence>
<reference evidence="9 10" key="1">
    <citation type="journal article" date="2015" name="PLoS Pathog.">
        <title>Evolution of genome size and complexity in the rhabdoviridae.</title>
        <authorList>
            <person name="Walker P.J."/>
            <person name="Firth C."/>
            <person name="Widen S.G."/>
            <person name="Blasdell K.R."/>
            <person name="Guzman H."/>
            <person name="Wood T.G."/>
            <person name="Paradkar P.N."/>
            <person name="Holmes E.C."/>
            <person name="Tesh R.B."/>
            <person name="Vasilakis N."/>
        </authorList>
    </citation>
    <scope>NUCLEOTIDE SEQUENCE [LARGE SCALE GENOMIC DNA]</scope>
    <source>
        <strain evidence="9 10">YM 31-65</strain>
    </source>
</reference>
<dbReference type="InterPro" id="IPR009397">
    <property type="entry name" value="Vesiculo_matrix"/>
</dbReference>
<dbReference type="RefSeq" id="YP_009362192.1">
    <property type="nucleotide sequence ID" value="NC_034539.1"/>
</dbReference>
<protein>
    <recommendedName>
        <fullName evidence="3">Matrix protein</fullName>
    </recommendedName>
</protein>
<feature type="region of interest" description="Disordered" evidence="8">
    <location>
        <begin position="1"/>
        <end position="22"/>
    </location>
</feature>